<keyword evidence="7 12" id="KW-0418">Kinase</keyword>
<dbReference type="GO" id="GO:0005737">
    <property type="term" value="C:cytoplasm"/>
    <property type="evidence" value="ECO:0007669"/>
    <property type="project" value="UniProtKB-SubCell"/>
</dbReference>
<evidence type="ECO:0000256" key="12">
    <source>
        <dbReference type="HAMAP-Rule" id="MF_01987"/>
    </source>
</evidence>
<dbReference type="InterPro" id="IPR011877">
    <property type="entry name" value="Ribokinase"/>
</dbReference>
<protein>
    <recommendedName>
        <fullName evidence="3 12">Ribokinase</fullName>
        <shortName evidence="12">RK</shortName>
        <ecNumber evidence="2 12">2.7.1.15</ecNumber>
    </recommendedName>
</protein>
<dbReference type="InterPro" id="IPR011611">
    <property type="entry name" value="PfkB_dom"/>
</dbReference>
<feature type="binding site" evidence="12">
    <location>
        <begin position="37"/>
        <end position="41"/>
    </location>
    <ligand>
        <name>substrate</name>
    </ligand>
</feature>
<comment type="subcellular location">
    <subcellularLocation>
        <location evidence="12">Cytoplasm</location>
    </subcellularLocation>
</comment>
<accession>A0A502BSB9</accession>
<comment type="caution">
    <text evidence="14">The sequence shown here is derived from an EMBL/GenBank/DDBJ whole genome shotgun (WGS) entry which is preliminary data.</text>
</comment>
<dbReference type="Gene3D" id="3.40.1190.20">
    <property type="match status" value="1"/>
</dbReference>
<dbReference type="SUPFAM" id="SSF53613">
    <property type="entry name" value="Ribokinase-like"/>
    <property type="match status" value="1"/>
</dbReference>
<sequence length="305" mass="31585">MIISFGSLNADMIYRVQAAPEDGQTISADSFSLEAGGKGANQALASARDGADVLMAGAVGNDPLSRTALENLDACGVCTDNVIRTDTLTGNAAVFVDSNGRNRIVISGGANMLVRQDQLTDKQLQEASYVLLQLETSVGEVEKLIFRCQKLGVKTILNLAPAKAVDINALKAVSLLIVNEDEAESLAGELKCAVDASALSAALGVGVIRTLGSRGSEACIKGAEFIVAAYPVTTVDTTAAGDCFIGVLTAGLDRGMDVADAMQRASVAAAICCSRSGSQSSIPIAQETDHLFKTSFHPKQSRAIS</sequence>
<evidence type="ECO:0000256" key="10">
    <source>
        <dbReference type="ARBA" id="ARBA00022958"/>
    </source>
</evidence>
<comment type="function">
    <text evidence="12">Catalyzes the phosphorylation of ribose at O-5 in a reaction requiring ATP and magnesium. The resulting D-ribose-5-phosphate can then be used either for sythesis of nucleotides, histidine, and tryptophan, or as a component of the pentose phosphate pathway.</text>
</comment>
<evidence type="ECO:0000313" key="15">
    <source>
        <dbReference type="Proteomes" id="UP000315388"/>
    </source>
</evidence>
<comment type="caution">
    <text evidence="12">Lacks conserved residue(s) required for the propagation of feature annotation.</text>
</comment>
<evidence type="ECO:0000256" key="5">
    <source>
        <dbReference type="ARBA" id="ARBA00022723"/>
    </source>
</evidence>
<dbReference type="InterPro" id="IPR002173">
    <property type="entry name" value="Carboh/pur_kinase_PfkB_CS"/>
</dbReference>
<evidence type="ECO:0000256" key="4">
    <source>
        <dbReference type="ARBA" id="ARBA00022679"/>
    </source>
</evidence>
<keyword evidence="5 12" id="KW-0479">Metal-binding</keyword>
<reference evidence="14 15" key="1">
    <citation type="journal article" date="2003" name="Int. J. Syst. Evol. Microbiol.">
        <title>Towards a standardized format for the description of a novel species (of an established genus): Ochrobactrum gallinifaecis sp. nov.</title>
        <authorList>
            <person name="Kampfer P."/>
            <person name="Buczolits S."/>
            <person name="Albrecht A."/>
            <person name="Busse H.J."/>
            <person name="Stackebrandt E."/>
        </authorList>
    </citation>
    <scope>NUCLEOTIDE SEQUENCE [LARGE SCALE GENOMIC DNA]</scope>
    <source>
        <strain evidence="14 15">ISO 196</strain>
    </source>
</reference>
<comment type="activity regulation">
    <text evidence="12">Activated by a monovalent cation that binds near, but not in, the active site. The most likely occupant of the site in vivo is potassium. Ion binding induces a conformational change that may alter substrate affinity.</text>
</comment>
<evidence type="ECO:0000259" key="13">
    <source>
        <dbReference type="Pfam" id="PF00294"/>
    </source>
</evidence>
<evidence type="ECO:0000313" key="14">
    <source>
        <dbReference type="EMBL" id="TPF77114.1"/>
    </source>
</evidence>
<dbReference type="OrthoDB" id="9775849at2"/>
<feature type="binding site" evidence="12">
    <location>
        <position position="179"/>
    </location>
    <ligand>
        <name>ATP</name>
        <dbReference type="ChEBI" id="CHEBI:30616"/>
    </ligand>
</feature>
<keyword evidence="11 12" id="KW-0119">Carbohydrate metabolism</keyword>
<evidence type="ECO:0000256" key="9">
    <source>
        <dbReference type="ARBA" id="ARBA00022842"/>
    </source>
</evidence>
<keyword evidence="9 12" id="KW-0460">Magnesium</keyword>
<comment type="cofactor">
    <cofactor evidence="12">
        <name>Mg(2+)</name>
        <dbReference type="ChEBI" id="CHEBI:18420"/>
    </cofactor>
    <text evidence="12">Requires a divalent cation, most likely magnesium in vivo, as an electrophilic catalyst to aid phosphoryl group transfer. It is the chelate of the metal and the nucleotide that is the actual substrate.</text>
</comment>
<evidence type="ECO:0000256" key="7">
    <source>
        <dbReference type="ARBA" id="ARBA00022777"/>
    </source>
</evidence>
<keyword evidence="6 12" id="KW-0547">Nucleotide-binding</keyword>
<dbReference type="InterPro" id="IPR002139">
    <property type="entry name" value="Ribo/fructo_kinase"/>
</dbReference>
<dbReference type="HAMAP" id="MF_01987">
    <property type="entry name" value="Ribokinase"/>
    <property type="match status" value="1"/>
</dbReference>
<dbReference type="GO" id="GO:0004747">
    <property type="term" value="F:ribokinase activity"/>
    <property type="evidence" value="ECO:0007669"/>
    <property type="project" value="UniProtKB-UniRule"/>
</dbReference>
<evidence type="ECO:0000256" key="3">
    <source>
        <dbReference type="ARBA" id="ARBA00016943"/>
    </source>
</evidence>
<evidence type="ECO:0000256" key="11">
    <source>
        <dbReference type="ARBA" id="ARBA00023277"/>
    </source>
</evidence>
<keyword evidence="4 12" id="KW-0808">Transferase</keyword>
<comment type="pathway">
    <text evidence="12">Carbohydrate metabolism; D-ribose degradation; D-ribose 5-phosphate from beta-D-ribopyranose: step 2/2.</text>
</comment>
<feature type="binding site" evidence="12">
    <location>
        <position position="236"/>
    </location>
    <ligand>
        <name>K(+)</name>
        <dbReference type="ChEBI" id="CHEBI:29103"/>
    </ligand>
</feature>
<evidence type="ECO:0000256" key="2">
    <source>
        <dbReference type="ARBA" id="ARBA00012035"/>
    </source>
</evidence>
<evidence type="ECO:0000256" key="6">
    <source>
        <dbReference type="ARBA" id="ARBA00022741"/>
    </source>
</evidence>
<dbReference type="PRINTS" id="PR00990">
    <property type="entry name" value="RIBOKINASE"/>
</dbReference>
<dbReference type="EC" id="2.7.1.15" evidence="2 12"/>
<feature type="active site" description="Proton acceptor" evidence="12">
    <location>
        <position position="242"/>
    </location>
</feature>
<comment type="similarity">
    <text evidence="1">Belongs to the carbohydrate kinase pfkB family.</text>
</comment>
<feature type="binding site" evidence="12">
    <location>
        <position position="277"/>
    </location>
    <ligand>
        <name>K(+)</name>
        <dbReference type="ChEBI" id="CHEBI:29103"/>
    </ligand>
</feature>
<feature type="binding site" evidence="12">
    <location>
        <position position="272"/>
    </location>
    <ligand>
        <name>K(+)</name>
        <dbReference type="ChEBI" id="CHEBI:29103"/>
    </ligand>
</feature>
<dbReference type="CDD" id="cd01174">
    <property type="entry name" value="ribokinase"/>
    <property type="match status" value="1"/>
</dbReference>
<comment type="similarity">
    <text evidence="12">Belongs to the carbohydrate kinase PfkB family. Ribokinase subfamily.</text>
</comment>
<feature type="binding site" evidence="12">
    <location>
        <begin position="210"/>
        <end position="215"/>
    </location>
    <ligand>
        <name>ATP</name>
        <dbReference type="ChEBI" id="CHEBI:30616"/>
    </ligand>
</feature>
<keyword evidence="8 12" id="KW-0067">ATP-binding</keyword>
<feature type="binding site" evidence="12">
    <location>
        <position position="238"/>
    </location>
    <ligand>
        <name>K(+)</name>
        <dbReference type="ChEBI" id="CHEBI:29103"/>
    </ligand>
</feature>
<dbReference type="UniPathway" id="UPA00916">
    <property type="reaction ID" value="UER00889"/>
</dbReference>
<evidence type="ECO:0000256" key="1">
    <source>
        <dbReference type="ARBA" id="ARBA00005380"/>
    </source>
</evidence>
<dbReference type="Pfam" id="PF00294">
    <property type="entry name" value="PfkB"/>
    <property type="match status" value="1"/>
</dbReference>
<keyword evidence="10 12" id="KW-0630">Potassium</keyword>
<evidence type="ECO:0000256" key="8">
    <source>
        <dbReference type="ARBA" id="ARBA00022840"/>
    </source>
</evidence>
<feature type="binding site" evidence="12">
    <location>
        <begin position="9"/>
        <end position="11"/>
    </location>
    <ligand>
        <name>substrate</name>
    </ligand>
</feature>
<feature type="binding site" evidence="12">
    <location>
        <begin position="241"/>
        <end position="242"/>
    </location>
    <ligand>
        <name>ATP</name>
        <dbReference type="ChEBI" id="CHEBI:30616"/>
    </ligand>
</feature>
<dbReference type="EMBL" id="VEWJ01000001">
    <property type="protein sequence ID" value="TPF77114.1"/>
    <property type="molecule type" value="Genomic_DNA"/>
</dbReference>
<dbReference type="PANTHER" id="PTHR10584:SF166">
    <property type="entry name" value="RIBOKINASE"/>
    <property type="match status" value="1"/>
</dbReference>
<name>A0A502BSB9_9HYPH</name>
<dbReference type="Proteomes" id="UP000315388">
    <property type="component" value="Unassembled WGS sequence"/>
</dbReference>
<keyword evidence="15" id="KW-1185">Reference proteome</keyword>
<feature type="binding site" evidence="12">
    <location>
        <position position="242"/>
    </location>
    <ligand>
        <name>substrate</name>
    </ligand>
</feature>
<comment type="catalytic activity">
    <reaction evidence="12">
        <text>D-ribose + ATP = D-ribose 5-phosphate + ADP + H(+)</text>
        <dbReference type="Rhea" id="RHEA:13697"/>
        <dbReference type="ChEBI" id="CHEBI:15378"/>
        <dbReference type="ChEBI" id="CHEBI:30616"/>
        <dbReference type="ChEBI" id="CHEBI:47013"/>
        <dbReference type="ChEBI" id="CHEBI:78346"/>
        <dbReference type="ChEBI" id="CHEBI:456216"/>
        <dbReference type="EC" id="2.7.1.15"/>
    </reaction>
</comment>
<feature type="binding site" evidence="12">
    <location>
        <position position="281"/>
    </location>
    <ligand>
        <name>K(+)</name>
        <dbReference type="ChEBI" id="CHEBI:29103"/>
    </ligand>
</feature>
<dbReference type="GO" id="GO:0005524">
    <property type="term" value="F:ATP binding"/>
    <property type="evidence" value="ECO:0007669"/>
    <property type="project" value="UniProtKB-UniRule"/>
</dbReference>
<dbReference type="AlphaFoldDB" id="A0A502BSB9"/>
<dbReference type="GO" id="GO:0046872">
    <property type="term" value="F:metal ion binding"/>
    <property type="evidence" value="ECO:0007669"/>
    <property type="project" value="UniProtKB-KW"/>
</dbReference>
<gene>
    <name evidence="12" type="primary">rbsK</name>
    <name evidence="14" type="ORF">FHY56_01795</name>
</gene>
<organism evidence="14 15">
    <name type="scientific">Brucella gallinifaecis</name>
    <dbReference type="NCBI Taxonomy" id="215590"/>
    <lineage>
        <taxon>Bacteria</taxon>
        <taxon>Pseudomonadati</taxon>
        <taxon>Pseudomonadota</taxon>
        <taxon>Alphaproteobacteria</taxon>
        <taxon>Hyphomicrobiales</taxon>
        <taxon>Brucellaceae</taxon>
        <taxon>Brucella/Ochrobactrum group</taxon>
        <taxon>Brucella</taxon>
    </lineage>
</organism>
<feature type="binding site" evidence="12">
    <location>
        <position position="275"/>
    </location>
    <ligand>
        <name>K(+)</name>
        <dbReference type="ChEBI" id="CHEBI:29103"/>
    </ligand>
</feature>
<feature type="binding site" evidence="12">
    <location>
        <position position="135"/>
    </location>
    <ligand>
        <name>substrate</name>
    </ligand>
</feature>
<dbReference type="GO" id="GO:0019303">
    <property type="term" value="P:D-ribose catabolic process"/>
    <property type="evidence" value="ECO:0007669"/>
    <property type="project" value="UniProtKB-UniRule"/>
</dbReference>
<feature type="domain" description="Carbohydrate kinase PfkB" evidence="13">
    <location>
        <begin position="2"/>
        <end position="284"/>
    </location>
</feature>
<dbReference type="PANTHER" id="PTHR10584">
    <property type="entry name" value="SUGAR KINASE"/>
    <property type="match status" value="1"/>
</dbReference>
<proteinExistence type="inferred from homology"/>
<dbReference type="InterPro" id="IPR029056">
    <property type="entry name" value="Ribokinase-like"/>
</dbReference>
<keyword evidence="12" id="KW-0963">Cytoplasm</keyword>
<comment type="subunit">
    <text evidence="12">Homodimer.</text>
</comment>
<dbReference type="RefSeq" id="WP_140903453.1">
    <property type="nucleotide sequence ID" value="NZ_JBHTMD010000017.1"/>
</dbReference>
<dbReference type="PROSITE" id="PS00583">
    <property type="entry name" value="PFKB_KINASES_1"/>
    <property type="match status" value="1"/>
</dbReference>